<evidence type="ECO:0000313" key="2">
    <source>
        <dbReference type="Proteomes" id="UP001153269"/>
    </source>
</evidence>
<evidence type="ECO:0000313" key="1">
    <source>
        <dbReference type="EMBL" id="CAB1445978.1"/>
    </source>
</evidence>
<dbReference type="Proteomes" id="UP001153269">
    <property type="component" value="Unassembled WGS sequence"/>
</dbReference>
<sequence length="160" mass="18145">MRSKEAGGCLLNEWLVRWELELQSWTGKGIKTLIGTNSLVWIPNSMETGCDVGDDVYLHRRIWSAKEPDGHTQLTHQLGVAKLGTKRTHGWKEDTQGIMVCFQEIRPLLISHMSRVELGVRMSLHTYVYDEVESQETKEEASQQRSSHTDSSGLLGLCFT</sequence>
<dbReference type="AlphaFoldDB" id="A0A9N7YZT9"/>
<keyword evidence="2" id="KW-1185">Reference proteome</keyword>
<proteinExistence type="predicted"/>
<protein>
    <submittedName>
        <fullName evidence="1">Uncharacterized protein</fullName>
    </submittedName>
</protein>
<accession>A0A9N7YZT9</accession>
<name>A0A9N7YZT9_PLEPL</name>
<dbReference type="EMBL" id="CADEAL010003846">
    <property type="protein sequence ID" value="CAB1445978.1"/>
    <property type="molecule type" value="Genomic_DNA"/>
</dbReference>
<comment type="caution">
    <text evidence="1">The sequence shown here is derived from an EMBL/GenBank/DDBJ whole genome shotgun (WGS) entry which is preliminary data.</text>
</comment>
<gene>
    <name evidence="1" type="ORF">PLEPLA_LOCUS33722</name>
</gene>
<reference evidence="1" key="1">
    <citation type="submission" date="2020-03" db="EMBL/GenBank/DDBJ databases">
        <authorList>
            <person name="Weist P."/>
        </authorList>
    </citation>
    <scope>NUCLEOTIDE SEQUENCE</scope>
</reference>
<organism evidence="1 2">
    <name type="scientific">Pleuronectes platessa</name>
    <name type="common">European plaice</name>
    <dbReference type="NCBI Taxonomy" id="8262"/>
    <lineage>
        <taxon>Eukaryota</taxon>
        <taxon>Metazoa</taxon>
        <taxon>Chordata</taxon>
        <taxon>Craniata</taxon>
        <taxon>Vertebrata</taxon>
        <taxon>Euteleostomi</taxon>
        <taxon>Actinopterygii</taxon>
        <taxon>Neopterygii</taxon>
        <taxon>Teleostei</taxon>
        <taxon>Neoteleostei</taxon>
        <taxon>Acanthomorphata</taxon>
        <taxon>Carangaria</taxon>
        <taxon>Pleuronectiformes</taxon>
        <taxon>Pleuronectoidei</taxon>
        <taxon>Pleuronectidae</taxon>
        <taxon>Pleuronectes</taxon>
    </lineage>
</organism>